<dbReference type="PROSITE" id="PS51184">
    <property type="entry name" value="JMJC"/>
    <property type="match status" value="1"/>
</dbReference>
<organism evidence="3 4">
    <name type="scientific">Lachancea mirantina</name>
    <dbReference type="NCBI Taxonomy" id="1230905"/>
    <lineage>
        <taxon>Eukaryota</taxon>
        <taxon>Fungi</taxon>
        <taxon>Dikarya</taxon>
        <taxon>Ascomycota</taxon>
        <taxon>Saccharomycotina</taxon>
        <taxon>Saccharomycetes</taxon>
        <taxon>Saccharomycetales</taxon>
        <taxon>Saccharomycetaceae</taxon>
        <taxon>Lachancea</taxon>
    </lineage>
</organism>
<feature type="domain" description="JmjC" evidence="2">
    <location>
        <begin position="247"/>
        <end position="513"/>
    </location>
</feature>
<evidence type="ECO:0000256" key="1">
    <source>
        <dbReference type="SAM" id="MobiDB-lite"/>
    </source>
</evidence>
<dbReference type="PANTHER" id="PTHR12461">
    <property type="entry name" value="HYPOXIA-INDUCIBLE FACTOR 1 ALPHA INHIBITOR-RELATED"/>
    <property type="match status" value="1"/>
</dbReference>
<evidence type="ECO:0000259" key="2">
    <source>
        <dbReference type="PROSITE" id="PS51184"/>
    </source>
</evidence>
<dbReference type="OrthoDB" id="415358at2759"/>
<dbReference type="PANTHER" id="PTHR12461:SF100">
    <property type="entry name" value="JMJC DOMAIN-CONTAINING PROTEIN 4"/>
    <property type="match status" value="1"/>
</dbReference>
<dbReference type="Pfam" id="PF13621">
    <property type="entry name" value="Cupin_8"/>
    <property type="match status" value="1"/>
</dbReference>
<name>A0A1G4JYC0_9SACH</name>
<feature type="compositionally biased region" description="Basic and acidic residues" evidence="1">
    <location>
        <begin position="193"/>
        <end position="208"/>
    </location>
</feature>
<protein>
    <submittedName>
        <fullName evidence="3">LAMI_0F05556g1_1</fullName>
    </submittedName>
</protein>
<dbReference type="EMBL" id="LT598467">
    <property type="protein sequence ID" value="SCU96186.1"/>
    <property type="molecule type" value="Genomic_DNA"/>
</dbReference>
<feature type="region of interest" description="Disordered" evidence="1">
    <location>
        <begin position="139"/>
        <end position="208"/>
    </location>
</feature>
<dbReference type="SUPFAM" id="SSF51197">
    <property type="entry name" value="Clavaminate synthase-like"/>
    <property type="match status" value="1"/>
</dbReference>
<dbReference type="InterPro" id="IPR003347">
    <property type="entry name" value="JmjC_dom"/>
</dbReference>
<dbReference type="InterPro" id="IPR041667">
    <property type="entry name" value="Cupin_8"/>
</dbReference>
<dbReference type="AlphaFoldDB" id="A0A1G4JYC0"/>
<dbReference type="Gene3D" id="2.60.120.650">
    <property type="entry name" value="Cupin"/>
    <property type="match status" value="1"/>
</dbReference>
<feature type="compositionally biased region" description="Basic and acidic residues" evidence="1">
    <location>
        <begin position="146"/>
        <end position="165"/>
    </location>
</feature>
<sequence length="537" mass="60785">MSKRYSEPLIGRNGKEATTLDALIGRSYTGYAPEESITAIAVIDIPETEKEIQEFYEEFVIPRRPCKINGVVNPEVFLSQLTPEKMATTLDADEVVQVERKVDGGFGSGEKRLKMKFGDLLQEMERGNTNLYLTTQYAEDDPELSDQARENESEKHSSEEHSSEEESKEEDDPAIQGFGGSGTFSDNDSLNFDDLHDDFSDSESGDHSVELETLGHELETGPMRMGEAQERIRELYQPPITSLVKTIPELPRFLDKLLPQQINLWVGCVSGTVSNFDELFKKLDNKDAKLGLGRLMPDGGSSSGLHHDHADNLYVPIAGRKRFTLFSPKDAVKMYTIGDIREVFCSGLIDYHRNKNAPFWRKLRDDGALVAEVARHVLKHNNNLSSQEKQELERTIELDDEFVEIDGSVDPPSFSKIPPAVLLLDKISDRQLREEVSSAVHEKWPLLGKANRIVVNLEPGEMLYLPTGWFHEVSSFGEKNPKVATDKLHVAVNYWFIPPNGRDTSCLYSHPDRYWPLDYERTKAALKHERNDKETDI</sequence>
<dbReference type="Proteomes" id="UP000191024">
    <property type="component" value="Chromosome F"/>
</dbReference>
<reference evidence="4" key="1">
    <citation type="submission" date="2016-03" db="EMBL/GenBank/DDBJ databases">
        <authorList>
            <person name="Devillers H."/>
        </authorList>
    </citation>
    <scope>NUCLEOTIDE SEQUENCE [LARGE SCALE GENOMIC DNA]</scope>
</reference>
<accession>A0A1G4JYC0</accession>
<dbReference type="STRING" id="1230905.A0A1G4JYC0"/>
<keyword evidence="4" id="KW-1185">Reference proteome</keyword>
<evidence type="ECO:0000313" key="4">
    <source>
        <dbReference type="Proteomes" id="UP000191024"/>
    </source>
</evidence>
<proteinExistence type="predicted"/>
<gene>
    <name evidence="3" type="ORF">LAMI_0F05556G</name>
</gene>
<evidence type="ECO:0000313" key="3">
    <source>
        <dbReference type="EMBL" id="SCU96186.1"/>
    </source>
</evidence>